<sequence>MALKGPFVAVGLVAALLLGFVIARSTDARSEAQAPAPAATAIPSHSHGGAVVGDLGGFSLSAGGFTLVPAQPPTFAAGSEQQFAFKILGPDGKPVTRYVTNHDKNLHFIAVRHDLSGFQHLHPAMAPDGTWTIPLTLPTPGIWRLYTDFITLDATGQQVPLALAVDATVAGSYSPVALPPPARTVEADAFTVTLEGTPQVNATQPLSFRVFAGGAPVTDLERYLAAYGHLVVVRDGDLGYLHVHPEDQLVGGAVKFWLSAPSPGRYRMYFEFQKAGQVHRAEFTVDVP</sequence>
<comment type="caution">
    <text evidence="1">The sequence shown here is derived from an EMBL/GenBank/DDBJ whole genome shotgun (WGS) entry which is preliminary data.</text>
</comment>
<gene>
    <name evidence="1" type="ORF">GCM10010170_060250</name>
</gene>
<organism evidence="1 2">
    <name type="scientific">Dactylosporangium salmoneum</name>
    <dbReference type="NCBI Taxonomy" id="53361"/>
    <lineage>
        <taxon>Bacteria</taxon>
        <taxon>Bacillati</taxon>
        <taxon>Actinomycetota</taxon>
        <taxon>Actinomycetes</taxon>
        <taxon>Micromonosporales</taxon>
        <taxon>Micromonosporaceae</taxon>
        <taxon>Dactylosporangium</taxon>
    </lineage>
</organism>
<keyword evidence="2" id="KW-1185">Reference proteome</keyword>
<dbReference type="RefSeq" id="WP_344615931.1">
    <property type="nucleotide sequence ID" value="NZ_BAAARV010000058.1"/>
</dbReference>
<evidence type="ECO:0008006" key="3">
    <source>
        <dbReference type="Google" id="ProtNLM"/>
    </source>
</evidence>
<protein>
    <recommendedName>
        <fullName evidence="3">Secreted protein</fullName>
    </recommendedName>
</protein>
<accession>A0ABP5TWG6</accession>
<evidence type="ECO:0000313" key="2">
    <source>
        <dbReference type="Proteomes" id="UP001501444"/>
    </source>
</evidence>
<reference evidence="2" key="1">
    <citation type="journal article" date="2019" name="Int. J. Syst. Evol. Microbiol.">
        <title>The Global Catalogue of Microorganisms (GCM) 10K type strain sequencing project: providing services to taxonomists for standard genome sequencing and annotation.</title>
        <authorList>
            <consortium name="The Broad Institute Genomics Platform"/>
            <consortium name="The Broad Institute Genome Sequencing Center for Infectious Disease"/>
            <person name="Wu L."/>
            <person name="Ma J."/>
        </authorList>
    </citation>
    <scope>NUCLEOTIDE SEQUENCE [LARGE SCALE GENOMIC DNA]</scope>
    <source>
        <strain evidence="2">JCM 3272</strain>
    </source>
</reference>
<evidence type="ECO:0000313" key="1">
    <source>
        <dbReference type="EMBL" id="GAA2363396.1"/>
    </source>
</evidence>
<name>A0ABP5TWG6_9ACTN</name>
<dbReference type="Proteomes" id="UP001501444">
    <property type="component" value="Unassembled WGS sequence"/>
</dbReference>
<proteinExistence type="predicted"/>
<dbReference type="EMBL" id="BAAARV010000058">
    <property type="protein sequence ID" value="GAA2363396.1"/>
    <property type="molecule type" value="Genomic_DNA"/>
</dbReference>